<evidence type="ECO:0000259" key="1">
    <source>
        <dbReference type="PROSITE" id="PS50206"/>
    </source>
</evidence>
<dbReference type="AlphaFoldDB" id="A0A1R2B0P3"/>
<dbReference type="Proteomes" id="UP000187209">
    <property type="component" value="Unassembled WGS sequence"/>
</dbReference>
<sequence>MNPFIALQECAGIGLDNYHFLYCSFSVDNVSGYIEGSFLLVLNENTQKFINDMRSLEFPEDKLIILYDSGDYQASSKAYWGLKAAGFEPRLLLRINDLPEGINIIPESPPLAKKSSSAYLPFNNQVALTKADLEQKNSFFQQLVQINYIAFDITDTNGQILPSNQILEMMKNSGIRFIINRGSIVFGKKAFLGGLLLAYVTGKSVSVVIDDIQRPMDVERQKSQDFGEMGQSLEITDKKKSEEFNKTSDYKATIGKQGVSVDGDKKIMNQHKGNRNKDTAICSNCAVV</sequence>
<dbReference type="InterPro" id="IPR036873">
    <property type="entry name" value="Rhodanese-like_dom_sf"/>
</dbReference>
<accession>A0A1R2B0P3</accession>
<dbReference type="InterPro" id="IPR001763">
    <property type="entry name" value="Rhodanese-like_dom"/>
</dbReference>
<dbReference type="SUPFAM" id="SSF52821">
    <property type="entry name" value="Rhodanese/Cell cycle control phosphatase"/>
    <property type="match status" value="1"/>
</dbReference>
<proteinExistence type="predicted"/>
<evidence type="ECO:0000313" key="2">
    <source>
        <dbReference type="EMBL" id="OMJ70200.1"/>
    </source>
</evidence>
<organism evidence="2 3">
    <name type="scientific">Stentor coeruleus</name>
    <dbReference type="NCBI Taxonomy" id="5963"/>
    <lineage>
        <taxon>Eukaryota</taxon>
        <taxon>Sar</taxon>
        <taxon>Alveolata</taxon>
        <taxon>Ciliophora</taxon>
        <taxon>Postciliodesmatophora</taxon>
        <taxon>Heterotrichea</taxon>
        <taxon>Heterotrichida</taxon>
        <taxon>Stentoridae</taxon>
        <taxon>Stentor</taxon>
    </lineage>
</organism>
<feature type="domain" description="Rhodanese" evidence="1">
    <location>
        <begin position="31"/>
        <end position="113"/>
    </location>
</feature>
<protein>
    <recommendedName>
        <fullName evidence="1">Rhodanese domain-containing protein</fullName>
    </recommendedName>
</protein>
<reference evidence="2 3" key="1">
    <citation type="submission" date="2016-11" db="EMBL/GenBank/DDBJ databases">
        <title>The macronuclear genome of Stentor coeruleus: a giant cell with tiny introns.</title>
        <authorList>
            <person name="Slabodnick M."/>
            <person name="Ruby J.G."/>
            <person name="Reiff S.B."/>
            <person name="Swart E.C."/>
            <person name="Gosai S."/>
            <person name="Prabakaran S."/>
            <person name="Witkowska E."/>
            <person name="Larue G.E."/>
            <person name="Fisher S."/>
            <person name="Freeman R.M."/>
            <person name="Gunawardena J."/>
            <person name="Chu W."/>
            <person name="Stover N.A."/>
            <person name="Gregory B.D."/>
            <person name="Nowacki M."/>
            <person name="Derisi J."/>
            <person name="Roy S.W."/>
            <person name="Marshall W.F."/>
            <person name="Sood P."/>
        </authorList>
    </citation>
    <scope>NUCLEOTIDE SEQUENCE [LARGE SCALE GENOMIC DNA]</scope>
    <source>
        <strain evidence="2">WM001</strain>
    </source>
</reference>
<evidence type="ECO:0000313" key="3">
    <source>
        <dbReference type="Proteomes" id="UP000187209"/>
    </source>
</evidence>
<dbReference type="EMBL" id="MPUH01001114">
    <property type="protein sequence ID" value="OMJ70200.1"/>
    <property type="molecule type" value="Genomic_DNA"/>
</dbReference>
<name>A0A1R2B0P3_9CILI</name>
<comment type="caution">
    <text evidence="2">The sequence shown here is derived from an EMBL/GenBank/DDBJ whole genome shotgun (WGS) entry which is preliminary data.</text>
</comment>
<keyword evidence="3" id="KW-1185">Reference proteome</keyword>
<gene>
    <name evidence="2" type="ORF">SteCoe_31882</name>
</gene>
<dbReference type="PROSITE" id="PS50206">
    <property type="entry name" value="RHODANESE_3"/>
    <property type="match status" value="1"/>
</dbReference>